<feature type="transmembrane region" description="Helical" evidence="1">
    <location>
        <begin position="310"/>
        <end position="329"/>
    </location>
</feature>
<keyword evidence="1" id="KW-0812">Transmembrane</keyword>
<evidence type="ECO:0000313" key="3">
    <source>
        <dbReference type="Proteomes" id="UP000001412"/>
    </source>
</evidence>
<proteinExistence type="predicted"/>
<organism evidence="2 3">
    <name type="scientific">Clostridium tetani (strain Massachusetts / E88)</name>
    <dbReference type="NCBI Taxonomy" id="212717"/>
    <lineage>
        <taxon>Bacteria</taxon>
        <taxon>Bacillati</taxon>
        <taxon>Bacillota</taxon>
        <taxon>Clostridia</taxon>
        <taxon>Eubacteriales</taxon>
        <taxon>Clostridiaceae</taxon>
        <taxon>Clostridium</taxon>
    </lineage>
</organism>
<accession>Q894J7</accession>
<dbReference type="Proteomes" id="UP000001412">
    <property type="component" value="Chromosome"/>
</dbReference>
<evidence type="ECO:0000313" key="2">
    <source>
        <dbReference type="EMBL" id="AAO36095.1"/>
    </source>
</evidence>
<reference evidence="2 3" key="1">
    <citation type="journal article" date="2003" name="Proc. Natl. Acad. Sci. U.S.A.">
        <title>The genome sequence of Clostridium tetani, the causative agent of tetanus disease.</title>
        <authorList>
            <person name="Brueggemann H."/>
            <person name="Baumer S."/>
            <person name="Fricke W.F."/>
            <person name="Wiezer A."/>
            <person name="Liesegang H."/>
            <person name="Decker I."/>
            <person name="Herzberg C."/>
            <person name="Martinez-Arias R."/>
            <person name="Merkl R."/>
            <person name="Henne A."/>
            <person name="Gottschalk G."/>
        </authorList>
    </citation>
    <scope>NUCLEOTIDE SEQUENCE [LARGE SCALE GENOMIC DNA]</scope>
    <source>
        <strain evidence="3">Massachusetts / E88</strain>
    </source>
</reference>
<feature type="transmembrane region" description="Helical" evidence="1">
    <location>
        <begin position="208"/>
        <end position="232"/>
    </location>
</feature>
<feature type="transmembrane region" description="Helical" evidence="1">
    <location>
        <begin position="175"/>
        <end position="196"/>
    </location>
</feature>
<dbReference type="AlphaFoldDB" id="Q894J7"/>
<dbReference type="EMBL" id="AE015927">
    <property type="protein sequence ID" value="AAO36095.1"/>
    <property type="molecule type" value="Genomic_DNA"/>
</dbReference>
<feature type="transmembrane region" description="Helical" evidence="1">
    <location>
        <begin position="105"/>
        <end position="129"/>
    </location>
</feature>
<protein>
    <submittedName>
        <fullName evidence="2">Phage protein</fullName>
    </submittedName>
</protein>
<feature type="transmembrane region" description="Helical" evidence="1">
    <location>
        <begin position="75"/>
        <end position="93"/>
    </location>
</feature>
<dbReference type="HOGENOM" id="CLU_733014_0_0_9"/>
<sequence length="377" mass="40982">MTSCFMFSISSLIIPLSFSIGNTASIALPRPLFLSPTPIPLGNTVGLVNIPPSCIHLTPSLGTVISFKLNLPSKVNTGSLGLGILISGNLRFLKKPNILSKAVLTASFATVIGLVIFSLMLFHIVPTLVAREVNILPVVSFIPFHTPNTFSLTPLTTLLITVLIPFHILVTTPLIALNTVLVTFLITFHVVVIIALTPLTTPVITPFMAFHTVVTTPFIALNTVVVTSLILSHTVVITFLIPVTIVVINPLIKFHTVTIIFLILFQEESWRSTCSLMILVIQPNILENIPLIQLKAPLIPLLIPFHMAEIIPLMILSGTCIIAINMVMADSIKNLIPNRNPLKIFMINSPIGAKKLAILSIKLLNHSEIAVPILVHH</sequence>
<dbReference type="KEGG" id="ctc:CTC_01544"/>
<feature type="transmembrane region" description="Helical" evidence="1">
    <location>
        <begin position="149"/>
        <end position="168"/>
    </location>
</feature>
<keyword evidence="1" id="KW-1133">Transmembrane helix</keyword>
<evidence type="ECO:0000256" key="1">
    <source>
        <dbReference type="SAM" id="Phobius"/>
    </source>
</evidence>
<keyword evidence="3" id="KW-1185">Reference proteome</keyword>
<feature type="transmembrane region" description="Helical" evidence="1">
    <location>
        <begin position="239"/>
        <end position="265"/>
    </location>
</feature>
<name>Q894J7_CLOTE</name>
<gene>
    <name evidence="2" type="ordered locus">CTC_01544</name>
</gene>
<keyword evidence="1" id="KW-0472">Membrane</keyword>